<name>A0A7W2ABM5_9GAMM</name>
<dbReference type="GO" id="GO:0055085">
    <property type="term" value="P:transmembrane transport"/>
    <property type="evidence" value="ECO:0007669"/>
    <property type="project" value="UniProtKB-ARBA"/>
</dbReference>
<dbReference type="Gene3D" id="3.40.50.2300">
    <property type="match status" value="2"/>
</dbReference>
<accession>A0A7W2ABM5</accession>
<dbReference type="GO" id="GO:0030246">
    <property type="term" value="F:carbohydrate binding"/>
    <property type="evidence" value="ECO:0007669"/>
    <property type="project" value="UniProtKB-ARBA"/>
</dbReference>
<proteinExistence type="inferred from homology"/>
<evidence type="ECO:0000256" key="1">
    <source>
        <dbReference type="ARBA" id="ARBA00004196"/>
    </source>
</evidence>
<keyword evidence="7" id="KW-1185">Reference proteome</keyword>
<keyword evidence="3 4" id="KW-0732">Signal</keyword>
<comment type="similarity">
    <text evidence="2">Belongs to the bacterial solute-binding protein 2 family.</text>
</comment>
<comment type="caution">
    <text evidence="6">The sequence shown here is derived from an EMBL/GenBank/DDBJ whole genome shotgun (WGS) entry which is preliminary data.</text>
</comment>
<protein>
    <submittedName>
        <fullName evidence="6">Substrate-binding domain-containing protein</fullName>
    </submittedName>
</protein>
<comment type="subcellular location">
    <subcellularLocation>
        <location evidence="1">Cell envelope</location>
    </subcellularLocation>
</comment>
<feature type="chain" id="PRO_5031234218" evidence="4">
    <location>
        <begin position="35"/>
        <end position="379"/>
    </location>
</feature>
<evidence type="ECO:0000256" key="4">
    <source>
        <dbReference type="SAM" id="SignalP"/>
    </source>
</evidence>
<reference evidence="6 7" key="1">
    <citation type="submission" date="2020-07" db="EMBL/GenBank/DDBJ databases">
        <title>Bacterium isolated from marien macroalgae.</title>
        <authorList>
            <person name="Zhu K."/>
            <person name="Lu D."/>
            <person name="Du Z."/>
        </authorList>
    </citation>
    <scope>NUCLEOTIDE SEQUENCE [LARGE SCALE GENOMIC DNA]</scope>
    <source>
        <strain evidence="6 7">3-1745</strain>
    </source>
</reference>
<gene>
    <name evidence="6" type="ORF">H1S06_07460</name>
</gene>
<feature type="signal peptide" evidence="4">
    <location>
        <begin position="1"/>
        <end position="34"/>
    </location>
</feature>
<dbReference type="PANTHER" id="PTHR46847">
    <property type="entry name" value="D-ALLOSE-BINDING PERIPLASMIC PROTEIN-RELATED"/>
    <property type="match status" value="1"/>
</dbReference>
<evidence type="ECO:0000256" key="2">
    <source>
        <dbReference type="ARBA" id="ARBA00007639"/>
    </source>
</evidence>
<dbReference type="Proteomes" id="UP000538931">
    <property type="component" value="Unassembled WGS sequence"/>
</dbReference>
<sequence length="379" mass="42377">MKSTQQRGCPQAGSLVHQLLLAVLLVTSMSTATAAGLGDYWTLDEYYNRHAEQRLWLNELEEAVRGNAVPLVRGVQKRPVKIAQVYPGVQASSYWSDSEQAMVGRLEELGIEYQLETRSTSPNTQLEAQIRQIRELLDWEPDYLIYTLDSPRQKLLVERLMQNTDTRLILQNITTPLKAWEQRQPFMYVGFDHMDGGRLLAEHFARRLPDASYGVLFRSKGLVSQMRGAGFVNAVPAAHRLLSGYYSDSSLDGGRDAALRMLAEHPDLDYIYACSTDVALGALGALQQLERNDVLVNGWGGGPEEIQRLRSGELPVVLMRLSDEAGIAIAEGIGRDLLGLPVPKVFSGRFVVLDDKMTADDIRRYELEAHRYSGRADAQ</sequence>
<dbReference type="Pfam" id="PF13407">
    <property type="entry name" value="Peripla_BP_4"/>
    <property type="match status" value="1"/>
</dbReference>
<dbReference type="RefSeq" id="WP_181738789.1">
    <property type="nucleotide sequence ID" value="NZ_JACEMT010000043.1"/>
</dbReference>
<dbReference type="PANTHER" id="PTHR46847:SF1">
    <property type="entry name" value="D-ALLOSE-BINDING PERIPLASMIC PROTEIN-RELATED"/>
    <property type="match status" value="1"/>
</dbReference>
<dbReference type="SUPFAM" id="SSF53822">
    <property type="entry name" value="Periplasmic binding protein-like I"/>
    <property type="match status" value="1"/>
</dbReference>
<evidence type="ECO:0000313" key="6">
    <source>
        <dbReference type="EMBL" id="MBA4502200.1"/>
    </source>
</evidence>
<dbReference type="InterPro" id="IPR028082">
    <property type="entry name" value="Peripla_BP_I"/>
</dbReference>
<feature type="domain" description="Periplasmic binding protein" evidence="5">
    <location>
        <begin position="87"/>
        <end position="315"/>
    </location>
</feature>
<evidence type="ECO:0000256" key="3">
    <source>
        <dbReference type="ARBA" id="ARBA00022729"/>
    </source>
</evidence>
<dbReference type="InterPro" id="IPR025997">
    <property type="entry name" value="SBP_2_dom"/>
</dbReference>
<evidence type="ECO:0000259" key="5">
    <source>
        <dbReference type="Pfam" id="PF13407"/>
    </source>
</evidence>
<dbReference type="GO" id="GO:0030313">
    <property type="term" value="C:cell envelope"/>
    <property type="evidence" value="ECO:0007669"/>
    <property type="project" value="UniProtKB-SubCell"/>
</dbReference>
<evidence type="ECO:0000313" key="7">
    <source>
        <dbReference type="Proteomes" id="UP000538931"/>
    </source>
</evidence>
<organism evidence="6 7">
    <name type="scientific">Marinobacterium marinum</name>
    <dbReference type="NCBI Taxonomy" id="2756129"/>
    <lineage>
        <taxon>Bacteria</taxon>
        <taxon>Pseudomonadati</taxon>
        <taxon>Pseudomonadota</taxon>
        <taxon>Gammaproteobacteria</taxon>
        <taxon>Oceanospirillales</taxon>
        <taxon>Oceanospirillaceae</taxon>
        <taxon>Marinobacterium</taxon>
    </lineage>
</organism>
<dbReference type="EMBL" id="JACEMT010000043">
    <property type="protein sequence ID" value="MBA4502200.1"/>
    <property type="molecule type" value="Genomic_DNA"/>
</dbReference>
<dbReference type="AlphaFoldDB" id="A0A7W2ABM5"/>